<sequence length="408" mass="46607">MTRPVLSNRAARRLFLDRHALLEPPTGPARGEDLLALIRRLGFVQVDSINTVERAHHMILWSRRQSYRPRNLTPLLERDRALFEHWTHDASVIPTAFFPYWKHRFARDQARLRQRWSDWQGTAFHGKVEDVLAHIRRDGPVGSGEVGTDEVRGKGGWWEWHPSKTALEYLWRTGQLCVCHRRNFAKVYDLTERVLPALHDCPVPDEDAVIDWACTAALTRLGFATSGELAAFWALIRPDEARDWCARALADGRIEEIEVTSADGRPRRAFAFPGLPEEAAALPAPSSRCRILSPFDPALRDRNRAERLFGFHYRIEVFVPEPKRVYGYYVFPILEGDRLIGRIDMRARRAEGALHVTALWPEVGVALSKTREARLLAELDRVATFCGCDRVTFAGDWVKPPLGNVTLL</sequence>
<gene>
    <name evidence="1" type="ORF">LX70_02253</name>
</gene>
<dbReference type="InterPro" id="IPR009351">
    <property type="entry name" value="AlkZ-like"/>
</dbReference>
<evidence type="ECO:0008006" key="3">
    <source>
        <dbReference type="Google" id="ProtNLM"/>
    </source>
</evidence>
<comment type="caution">
    <text evidence="1">The sequence shown here is derived from an EMBL/GenBank/DDBJ whole genome shotgun (WGS) entry which is preliminary data.</text>
</comment>
<dbReference type="PANTHER" id="PTHR30528:SF0">
    <property type="entry name" value="CYTOPLASMIC PROTEIN"/>
    <property type="match status" value="1"/>
</dbReference>
<dbReference type="EMBL" id="PVEP01000004">
    <property type="protein sequence ID" value="PQV56680.1"/>
    <property type="molecule type" value="Genomic_DNA"/>
</dbReference>
<dbReference type="Proteomes" id="UP000238338">
    <property type="component" value="Unassembled WGS sequence"/>
</dbReference>
<evidence type="ECO:0000313" key="2">
    <source>
        <dbReference type="Proteomes" id="UP000238338"/>
    </source>
</evidence>
<protein>
    <recommendedName>
        <fullName evidence="3">Winged helix-turn-helix domain-containing protein</fullName>
    </recommendedName>
</protein>
<organism evidence="1 2">
    <name type="scientific">Albidovulum denitrificans</name>
    <dbReference type="NCBI Taxonomy" id="404881"/>
    <lineage>
        <taxon>Bacteria</taxon>
        <taxon>Pseudomonadati</taxon>
        <taxon>Pseudomonadota</taxon>
        <taxon>Alphaproteobacteria</taxon>
        <taxon>Rhodobacterales</taxon>
        <taxon>Paracoccaceae</taxon>
        <taxon>Albidovulum</taxon>
    </lineage>
</organism>
<dbReference type="PANTHER" id="PTHR30528">
    <property type="entry name" value="CYTOPLASMIC PROTEIN"/>
    <property type="match status" value="1"/>
</dbReference>
<accession>A0A2S8S7A3</accession>
<reference evidence="1 2" key="1">
    <citation type="submission" date="2018-02" db="EMBL/GenBank/DDBJ databases">
        <title>Genomic Encyclopedia of Archaeal and Bacterial Type Strains, Phase II (KMG-II): from individual species to whole genera.</title>
        <authorList>
            <person name="Goeker M."/>
        </authorList>
    </citation>
    <scope>NUCLEOTIDE SEQUENCE [LARGE SCALE GENOMIC DNA]</scope>
    <source>
        <strain evidence="1 2">DSM 18921</strain>
    </source>
</reference>
<dbReference type="Pfam" id="PF06224">
    <property type="entry name" value="AlkZ-like"/>
    <property type="match status" value="1"/>
</dbReference>
<keyword evidence="2" id="KW-1185">Reference proteome</keyword>
<evidence type="ECO:0000313" key="1">
    <source>
        <dbReference type="EMBL" id="PQV56680.1"/>
    </source>
</evidence>
<dbReference type="AlphaFoldDB" id="A0A2S8S7A3"/>
<dbReference type="OrthoDB" id="9787207at2"/>
<dbReference type="RefSeq" id="WP_105514848.1">
    <property type="nucleotide sequence ID" value="NZ_PVEP01000004.1"/>
</dbReference>
<proteinExistence type="predicted"/>
<name>A0A2S8S7A3_9RHOB</name>